<accession>A0A6A6NVN4</accession>
<feature type="compositionally biased region" description="Low complexity" evidence="5">
    <location>
        <begin position="543"/>
        <end position="557"/>
    </location>
</feature>
<evidence type="ECO:0000313" key="9">
    <source>
        <dbReference type="Proteomes" id="UP000799766"/>
    </source>
</evidence>
<feature type="region of interest" description="Disordered" evidence="5">
    <location>
        <begin position="926"/>
        <end position="1007"/>
    </location>
</feature>
<dbReference type="PROSITE" id="PS50003">
    <property type="entry name" value="PH_DOMAIN"/>
    <property type="match status" value="1"/>
</dbReference>
<evidence type="ECO:0000256" key="5">
    <source>
        <dbReference type="SAM" id="MobiDB-lite"/>
    </source>
</evidence>
<feature type="domain" description="VASt" evidence="7">
    <location>
        <begin position="1029"/>
        <end position="1212"/>
    </location>
</feature>
<dbReference type="OrthoDB" id="10070851at2759"/>
<evidence type="ECO:0008006" key="10">
    <source>
        <dbReference type="Google" id="ProtNLM"/>
    </source>
</evidence>
<keyword evidence="9" id="KW-1185">Reference proteome</keyword>
<feature type="region of interest" description="Disordered" evidence="5">
    <location>
        <begin position="532"/>
        <end position="608"/>
    </location>
</feature>
<feature type="compositionally biased region" description="Pro residues" evidence="5">
    <location>
        <begin position="7"/>
        <end position="21"/>
    </location>
</feature>
<dbReference type="Pfam" id="PF16016">
    <property type="entry name" value="VASt"/>
    <property type="match status" value="1"/>
</dbReference>
<feature type="region of interest" description="Disordered" evidence="5">
    <location>
        <begin position="1"/>
        <end position="24"/>
    </location>
</feature>
<feature type="compositionally biased region" description="Gly residues" evidence="5">
    <location>
        <begin position="653"/>
        <end position="664"/>
    </location>
</feature>
<dbReference type="InterPro" id="IPR039463">
    <property type="entry name" value="Sip3/Lam1_BAR"/>
</dbReference>
<feature type="compositionally biased region" description="Gly residues" evidence="5">
    <location>
        <begin position="558"/>
        <end position="569"/>
    </location>
</feature>
<dbReference type="Gene3D" id="1.20.1270.60">
    <property type="entry name" value="Arfaptin homology (AH) domain/BAR domain"/>
    <property type="match status" value="1"/>
</dbReference>
<dbReference type="InterPro" id="IPR001849">
    <property type="entry name" value="PH_domain"/>
</dbReference>
<feature type="region of interest" description="Disordered" evidence="5">
    <location>
        <begin position="470"/>
        <end position="519"/>
    </location>
</feature>
<evidence type="ECO:0000259" key="7">
    <source>
        <dbReference type="PROSITE" id="PS51778"/>
    </source>
</evidence>
<gene>
    <name evidence="8" type="ORF">BDY21DRAFT_323583</name>
</gene>
<evidence type="ECO:0000256" key="4">
    <source>
        <dbReference type="ARBA" id="ARBA00023136"/>
    </source>
</evidence>
<feature type="region of interest" description="Disordered" evidence="5">
    <location>
        <begin position="305"/>
        <end position="325"/>
    </location>
</feature>
<dbReference type="Proteomes" id="UP000799766">
    <property type="component" value="Unassembled WGS sequence"/>
</dbReference>
<name>A0A6A6NVN4_9PEZI</name>
<feature type="region of interest" description="Disordered" evidence="5">
    <location>
        <begin position="1250"/>
        <end position="1277"/>
    </location>
</feature>
<keyword evidence="4" id="KW-0472">Membrane</keyword>
<evidence type="ECO:0000259" key="6">
    <source>
        <dbReference type="PROSITE" id="PS50003"/>
    </source>
</evidence>
<comment type="subcellular location">
    <subcellularLocation>
        <location evidence="1">Membrane</location>
    </subcellularLocation>
</comment>
<dbReference type="GO" id="GO:0005737">
    <property type="term" value="C:cytoplasm"/>
    <property type="evidence" value="ECO:0007669"/>
    <property type="project" value="InterPro"/>
</dbReference>
<dbReference type="Pfam" id="PF16746">
    <property type="entry name" value="BAR_3"/>
    <property type="match status" value="1"/>
</dbReference>
<dbReference type="SMART" id="SM00233">
    <property type="entry name" value="PH"/>
    <property type="match status" value="1"/>
</dbReference>
<evidence type="ECO:0000313" key="8">
    <source>
        <dbReference type="EMBL" id="KAF2455796.1"/>
    </source>
</evidence>
<feature type="compositionally biased region" description="Low complexity" evidence="5">
    <location>
        <begin position="570"/>
        <end position="582"/>
    </location>
</feature>
<dbReference type="InterPro" id="IPR031968">
    <property type="entry name" value="VASt"/>
</dbReference>
<dbReference type="GO" id="GO:0016020">
    <property type="term" value="C:membrane"/>
    <property type="evidence" value="ECO:0007669"/>
    <property type="project" value="UniProtKB-SubCell"/>
</dbReference>
<feature type="compositionally biased region" description="Low complexity" evidence="5">
    <location>
        <begin position="592"/>
        <end position="608"/>
    </location>
</feature>
<feature type="region of interest" description="Disordered" evidence="5">
    <location>
        <begin position="1433"/>
        <end position="1467"/>
    </location>
</feature>
<evidence type="ECO:0000256" key="3">
    <source>
        <dbReference type="ARBA" id="ARBA00022989"/>
    </source>
</evidence>
<dbReference type="EMBL" id="MU001685">
    <property type="protein sequence ID" value="KAF2455796.1"/>
    <property type="molecule type" value="Genomic_DNA"/>
</dbReference>
<dbReference type="InterPro" id="IPR042067">
    <property type="entry name" value="Sip3_PH"/>
</dbReference>
<dbReference type="FunFam" id="1.20.1270.60:FF:000079">
    <property type="entry name" value="Transcription factor SipA3"/>
    <property type="match status" value="1"/>
</dbReference>
<sequence length="1594" mass="169350">MADDQPQPAPPTHAPPPPPQTSLPVIPGPMNLIPVGLKEAALDSPTFRATAAHFAEQIDLLSTWLDSYAKAASKLAAEAHALEPLANAYTAFSTPPGALSEAAIDHDYTVLAMRRWGEGAREYWAGIVRGLKRVEGQVVEPVRGFLQTDVKGLKDARKLLDSTQRTYDSLLSRYLSQSKTKEASSLREDAFQLHEARKSYLRASMDFCVLAPQVRSSLDKLLVRVFADQWKELKTSRDSAAATFARCTADIDRVRGWSKELDMGDRVFKRELQLARRSIEESAEAAARPSRELDDYTVSTVPFLGSQGGPASARSPPTANGARAAEKQGWLFQRTVAGKPARHVWVRRWFFVQAGIFGWLSPREAASRGGAPGAGGVEESDKTGVLLCSIRPAVQEERRFCFEVKTKDATTLLQAETQADLTDWIAAFELAKRKALEDPAGATTATVPDTAAPDAAFAISPPIAPEFAARADHHAAAGSDDVAGPERAGTLPVPGGDDPLTSRASFDVGAGAGGESSGRERLMQKLDLHRRTATQLSGGGSGERSASSAGERGTPTGSAGGGPGAGGGIASLISASHHVLPVGPMPTPPTPASAAFPTPPQQQQQALQETRAALLGAGSMPSSSLAPATLAIPPAPTSLSRTAVVVSGERTRGGGGDGGGGTVPGGLMANLWGSANWGFPPSPGTKPSASSTSVDRAGKGSPRNASPAEGQRGSGSRPQSPFPPGASGGAQHRKSVSVAGEHEGAHPAQKPPALLHKRNQSAGAALEIMPNYYPLTLRAQDAQFHMLFPHVPRDERVVLVFRASWAPNDSQEFPGRVYVTARECYFYSHYLGLVLITGVALDAIEEVTAAPGRDCDFLFMHLREGERPVEGSAGGSSRVTIKTFLEPLRLLQRRLDFLVANANREEEDQLGVEDIIKTLVRMEDEASGSGAGGAGPSGHSPSMESWEDVDVNTPVDGLHQPGDGASRADGQGRKRADSRDVKASLRLDNSVYGGGRDGRSLGAPGGGISRNATKFRLPSHPVLYAPRGMAKLATQREFDVSAKALFHVLCGDKSAVFQLLYAERNGGGNGRDGGEGAGGSVVQTPWVVPEQAGQGYHKRQFEYEAGGDGSKGGKKVTDYQVIEVFNDHLCYVLTDRKTPWWLPREDDFVLVSKIVITHVSKLRCKLAIFVKVDWKRIPTIGQSLIDQQALADLDLDALDLADLLSSQVAKLGPNSRTRKALTIFGLIGQNQQASQLSPADLAAASASAGLLPPSSATSSPQATTPNPNKEQQLRKRRHPRSLASLFAQAAQAWLLAALANTVAALLSTGRSMVKACSAHMLLVALLATSAALNGLYGTREAREWIAERRAGALMKRLGVGVGMGAGVAGDAAAGDVLGRGVWLRDVDEVFAGNESLVAVGQGDQGAAADGSACRDSFAALLAAAAPGDDGFLHSPADPAAPGFEFEPRQRPPLAAPQTHTEREARAAAARLRATRARLAAHRYDLLVATRVLNRVEREVVRGEWEGWLWGENRRCEAVGGMLRRRLEEGKEKEEGNGTRGEGAGKGEGEKEGEGWEGVDGERLEGLVKWWGEYCGGCRRELRRVEEERGEEGGW</sequence>
<feature type="region of interest" description="Disordered" evidence="5">
    <location>
        <begin position="1526"/>
        <end position="1558"/>
    </location>
</feature>
<reference evidence="8" key="1">
    <citation type="journal article" date="2020" name="Stud. Mycol.">
        <title>101 Dothideomycetes genomes: a test case for predicting lifestyles and emergence of pathogens.</title>
        <authorList>
            <person name="Haridas S."/>
            <person name="Albert R."/>
            <person name="Binder M."/>
            <person name="Bloem J."/>
            <person name="Labutti K."/>
            <person name="Salamov A."/>
            <person name="Andreopoulos B."/>
            <person name="Baker S."/>
            <person name="Barry K."/>
            <person name="Bills G."/>
            <person name="Bluhm B."/>
            <person name="Cannon C."/>
            <person name="Castanera R."/>
            <person name="Culley D."/>
            <person name="Daum C."/>
            <person name="Ezra D."/>
            <person name="Gonzalez J."/>
            <person name="Henrissat B."/>
            <person name="Kuo A."/>
            <person name="Liang C."/>
            <person name="Lipzen A."/>
            <person name="Lutzoni F."/>
            <person name="Magnuson J."/>
            <person name="Mondo S."/>
            <person name="Nolan M."/>
            <person name="Ohm R."/>
            <person name="Pangilinan J."/>
            <person name="Park H.-J."/>
            <person name="Ramirez L."/>
            <person name="Alfaro M."/>
            <person name="Sun H."/>
            <person name="Tritt A."/>
            <person name="Yoshinaga Y."/>
            <person name="Zwiers L.-H."/>
            <person name="Turgeon B."/>
            <person name="Goodwin S."/>
            <person name="Spatafora J."/>
            <person name="Crous P."/>
            <person name="Grigoriev I."/>
        </authorList>
    </citation>
    <scope>NUCLEOTIDE SEQUENCE</scope>
    <source>
        <strain evidence="8">ATCC 16933</strain>
    </source>
</reference>
<evidence type="ECO:0000256" key="1">
    <source>
        <dbReference type="ARBA" id="ARBA00004370"/>
    </source>
</evidence>
<dbReference type="SUPFAM" id="SSF50729">
    <property type="entry name" value="PH domain-like"/>
    <property type="match status" value="1"/>
</dbReference>
<keyword evidence="2" id="KW-0812">Transmembrane</keyword>
<dbReference type="PANTHER" id="PTHR14248">
    <property type="entry name" value="CYCLIN Y, ISOFORM A"/>
    <property type="match status" value="1"/>
</dbReference>
<proteinExistence type="predicted"/>
<dbReference type="InterPro" id="IPR011993">
    <property type="entry name" value="PH-like_dom_sf"/>
</dbReference>
<dbReference type="Gene3D" id="2.30.29.30">
    <property type="entry name" value="Pleckstrin-homology domain (PH domain)/Phosphotyrosine-binding domain (PTB)"/>
    <property type="match status" value="1"/>
</dbReference>
<feature type="region of interest" description="Disordered" evidence="5">
    <location>
        <begin position="674"/>
        <end position="754"/>
    </location>
</feature>
<organism evidence="8 9">
    <name type="scientific">Lineolata rhizophorae</name>
    <dbReference type="NCBI Taxonomy" id="578093"/>
    <lineage>
        <taxon>Eukaryota</taxon>
        <taxon>Fungi</taxon>
        <taxon>Dikarya</taxon>
        <taxon>Ascomycota</taxon>
        <taxon>Pezizomycotina</taxon>
        <taxon>Dothideomycetes</taxon>
        <taxon>Dothideomycetes incertae sedis</taxon>
        <taxon>Lineolatales</taxon>
        <taxon>Lineolataceae</taxon>
        <taxon>Lineolata</taxon>
    </lineage>
</organism>
<feature type="region of interest" description="Disordered" evidence="5">
    <location>
        <begin position="648"/>
        <end position="667"/>
    </location>
</feature>
<feature type="compositionally biased region" description="Low complexity" evidence="5">
    <location>
        <begin position="1250"/>
        <end position="1262"/>
    </location>
</feature>
<keyword evidence="3" id="KW-1133">Transmembrane helix</keyword>
<evidence type="ECO:0000256" key="2">
    <source>
        <dbReference type="ARBA" id="ARBA00022692"/>
    </source>
</evidence>
<feature type="compositionally biased region" description="Polar residues" evidence="5">
    <location>
        <begin position="685"/>
        <end position="694"/>
    </location>
</feature>
<dbReference type="PROSITE" id="PS51778">
    <property type="entry name" value="VAST"/>
    <property type="match status" value="1"/>
</dbReference>
<protein>
    <recommendedName>
        <fullName evidence="10">PH domain-containing protein</fullName>
    </recommendedName>
</protein>
<feature type="compositionally biased region" description="Basic and acidic residues" evidence="5">
    <location>
        <begin position="970"/>
        <end position="985"/>
    </location>
</feature>
<feature type="domain" description="PH" evidence="6">
    <location>
        <begin position="324"/>
        <end position="433"/>
    </location>
</feature>
<dbReference type="CDD" id="cd13280">
    <property type="entry name" value="PH_SIP3"/>
    <property type="match status" value="1"/>
</dbReference>
<dbReference type="InterPro" id="IPR004148">
    <property type="entry name" value="BAR_dom"/>
</dbReference>
<dbReference type="InterPro" id="IPR027267">
    <property type="entry name" value="AH/BAR_dom_sf"/>
</dbReference>
<dbReference type="SUPFAM" id="SSF103657">
    <property type="entry name" value="BAR/IMD domain-like"/>
    <property type="match status" value="1"/>
</dbReference>
<dbReference type="Pfam" id="PF00169">
    <property type="entry name" value="PH"/>
    <property type="match status" value="1"/>
</dbReference>
<dbReference type="CDD" id="cd07609">
    <property type="entry name" value="BAR_SIP3_fungi"/>
    <property type="match status" value="1"/>
</dbReference>